<dbReference type="GO" id="GO:0005525">
    <property type="term" value="F:GTP binding"/>
    <property type="evidence" value="ECO:0007669"/>
    <property type="project" value="InterPro"/>
</dbReference>
<feature type="compositionally biased region" description="Polar residues" evidence="3">
    <location>
        <begin position="413"/>
        <end position="424"/>
    </location>
</feature>
<sequence length="831" mass="91984">MGSLSSADEIAHSVRQEIIRFESVHPSIYAIYDLIDAIEDKNISESLRQLVVSIEDAFVNSQEWTLSYCVPDIKLGLLGSVQSGKSALVHRYLTGTYLHEESPEGGRFKKEVSVDNQSHLLLIRDEGGPPDQQFSHWVDGIIFVFSLENFESYQTVYDYFSRLTTYRNTSNLPILLVGTQDSNCEPYVRVVDDARARKLASDLDRCVYYETCAAYGLNVERVFQDGNINCHQLLLLACLRILHSRSAPPAYQPPRPTTPQFTSTVSCRPHANASALSNSSISVPSTNISDKSLRPLTTTLPPTVNVRRPDMLNNPGFEPDPAEEYRPSQTLSATTAANLTSCLFSDNNGRLFQTLNLRSSRDADQLGLEVANESVRHFGSLGDSSDDWATHPFLIDGESQHPTRRSECVPSEYSESAVQPSTPRSFPDHSDHFQNSSTFTLKSRDAHPEGFISLPSTVVPFTQCDPTLSQPTSAHCFPSAPLVAAGSVTSVVLGSEVTEANDILTPSGTPTHSRKNRRKSNLFKKNEDDKKLNGIGSGRAIPLKQGFLYKRTCKPLSKEWKTKKYVTLTDDARLTYHPSIHDYMENAHGKEIDLSRTTVKIPGVPFRQVGGRITSNGLLRSHLNDTASEKPSKTSKNTGSSDNIPTFSDNVTPGTKDSTSVKKRHRRLKPNPKNSVVDGYDSEGYEFQLISMDRQWHFEAKGPEERDEWVMYIERAIMTRLQLNESTKRTRSVNTTAPGSGFTNSTTGCNTSVPTNRSIGDTNSLTSGRSGAGDTNELAVTERFVRCISAVAGNEYCADCGAPGEPYSAAIISSTTLREYFVWIRFAFCDT</sequence>
<dbReference type="EMBL" id="JTDE01004239">
    <property type="protein sequence ID" value="KAF7255169.1"/>
    <property type="molecule type" value="Genomic_DNA"/>
</dbReference>
<dbReference type="SMART" id="SM00233">
    <property type="entry name" value="PH"/>
    <property type="match status" value="1"/>
</dbReference>
<protein>
    <recommendedName>
        <fullName evidence="4">PH domain-containing protein</fullName>
    </recommendedName>
</protein>
<dbReference type="Gene3D" id="2.30.29.30">
    <property type="entry name" value="Pleckstrin-homology domain (PH domain)/Phosphotyrosine-binding domain (PTB)"/>
    <property type="match status" value="1"/>
</dbReference>
<dbReference type="SUPFAM" id="SSF50729">
    <property type="entry name" value="PH domain-like"/>
    <property type="match status" value="1"/>
</dbReference>
<evidence type="ECO:0000313" key="5">
    <source>
        <dbReference type="EMBL" id="KAF7255169.1"/>
    </source>
</evidence>
<dbReference type="FunFam" id="3.40.50.300:FF:000178">
    <property type="entry name" value="Arf-GAP with GTPase, ANK repeat and PH domain-containing protein 1"/>
    <property type="match status" value="1"/>
</dbReference>
<keyword evidence="1" id="KW-0863">Zinc-finger</keyword>
<dbReference type="PANTHER" id="PTHR45819">
    <property type="entry name" value="CENTAURIN-GAMMA-1A"/>
    <property type="match status" value="1"/>
</dbReference>
<feature type="region of interest" description="Disordered" evidence="3">
    <location>
        <begin position="610"/>
        <end position="679"/>
    </location>
</feature>
<dbReference type="Gene3D" id="3.40.50.300">
    <property type="entry name" value="P-loop containing nucleotide triphosphate hydrolases"/>
    <property type="match status" value="1"/>
</dbReference>
<reference evidence="5" key="1">
    <citation type="submission" date="2019-07" db="EMBL/GenBank/DDBJ databases">
        <title>Annotation for the trematode Paragonimus miyazaki's.</title>
        <authorList>
            <person name="Choi Y.-J."/>
        </authorList>
    </citation>
    <scope>NUCLEOTIDE SEQUENCE</scope>
    <source>
        <strain evidence="5">Japan</strain>
    </source>
</reference>
<proteinExistence type="predicted"/>
<dbReference type="PROSITE" id="PS50003">
    <property type="entry name" value="PH_DOMAIN"/>
    <property type="match status" value="1"/>
</dbReference>
<feature type="compositionally biased region" description="Basic residues" evidence="3">
    <location>
        <begin position="512"/>
        <end position="522"/>
    </location>
</feature>
<organism evidence="5 6">
    <name type="scientific">Paragonimus skrjabini miyazakii</name>
    <dbReference type="NCBI Taxonomy" id="59628"/>
    <lineage>
        <taxon>Eukaryota</taxon>
        <taxon>Metazoa</taxon>
        <taxon>Spiralia</taxon>
        <taxon>Lophotrochozoa</taxon>
        <taxon>Platyhelminthes</taxon>
        <taxon>Trematoda</taxon>
        <taxon>Digenea</taxon>
        <taxon>Plagiorchiida</taxon>
        <taxon>Troglotremata</taxon>
        <taxon>Troglotrematidae</taxon>
        <taxon>Paragonimus</taxon>
    </lineage>
</organism>
<dbReference type="InterPro" id="IPR027417">
    <property type="entry name" value="P-loop_NTPase"/>
</dbReference>
<dbReference type="InterPro" id="IPR001806">
    <property type="entry name" value="Small_GTPase"/>
</dbReference>
<feature type="domain" description="PH" evidence="4">
    <location>
        <begin position="541"/>
        <end position="718"/>
    </location>
</feature>
<dbReference type="Proteomes" id="UP000822476">
    <property type="component" value="Unassembled WGS sequence"/>
</dbReference>
<feature type="compositionally biased region" description="Low complexity" evidence="3">
    <location>
        <begin position="294"/>
        <end position="306"/>
    </location>
</feature>
<dbReference type="SUPFAM" id="SSF52540">
    <property type="entry name" value="P-loop containing nucleoside triphosphate hydrolases"/>
    <property type="match status" value="1"/>
</dbReference>
<dbReference type="PROSITE" id="PS51419">
    <property type="entry name" value="RAB"/>
    <property type="match status" value="1"/>
</dbReference>
<feature type="region of interest" description="Disordered" evidence="3">
    <location>
        <begin position="277"/>
        <end position="311"/>
    </location>
</feature>
<dbReference type="GO" id="GO:0005096">
    <property type="term" value="F:GTPase activator activity"/>
    <property type="evidence" value="ECO:0007669"/>
    <property type="project" value="TreeGrafter"/>
</dbReference>
<name>A0A8S9YK24_9TREM</name>
<dbReference type="InterPro" id="IPR001849">
    <property type="entry name" value="PH_domain"/>
</dbReference>
<gene>
    <name evidence="5" type="ORF">EG68_08470</name>
</gene>
<dbReference type="PANTHER" id="PTHR45819:SF5">
    <property type="entry name" value="CENTAURIN-GAMMA-1A"/>
    <property type="match status" value="1"/>
</dbReference>
<keyword evidence="2" id="KW-0040">ANK repeat</keyword>
<keyword evidence="1" id="KW-0479">Metal-binding</keyword>
<accession>A0A8S9YK24</accession>
<evidence type="ECO:0000256" key="1">
    <source>
        <dbReference type="ARBA" id="ARBA00022771"/>
    </source>
</evidence>
<comment type="caution">
    <text evidence="5">The sequence shown here is derived from an EMBL/GenBank/DDBJ whole genome shotgun (WGS) entry which is preliminary data.</text>
</comment>
<dbReference type="CDD" id="cd01250">
    <property type="entry name" value="PH_AGAP"/>
    <property type="match status" value="1"/>
</dbReference>
<keyword evidence="6" id="KW-1185">Reference proteome</keyword>
<dbReference type="SMART" id="SM00173">
    <property type="entry name" value="RAS"/>
    <property type="match status" value="1"/>
</dbReference>
<feature type="region of interest" description="Disordered" evidence="3">
    <location>
        <begin position="502"/>
        <end position="523"/>
    </location>
</feature>
<keyword evidence="1" id="KW-0862">Zinc</keyword>
<dbReference type="AlphaFoldDB" id="A0A8S9YK24"/>
<dbReference type="InterPro" id="IPR051282">
    <property type="entry name" value="Arf-GAP_GTPase_ANK_PH"/>
</dbReference>
<feature type="region of interest" description="Disordered" evidence="3">
    <location>
        <begin position="411"/>
        <end position="436"/>
    </location>
</feature>
<feature type="region of interest" description="Disordered" evidence="3">
    <location>
        <begin position="728"/>
        <end position="774"/>
    </location>
</feature>
<dbReference type="GO" id="GO:0008270">
    <property type="term" value="F:zinc ion binding"/>
    <property type="evidence" value="ECO:0007669"/>
    <property type="project" value="UniProtKB-KW"/>
</dbReference>
<evidence type="ECO:0000259" key="4">
    <source>
        <dbReference type="PROSITE" id="PS50003"/>
    </source>
</evidence>
<dbReference type="PRINTS" id="PR00449">
    <property type="entry name" value="RASTRNSFRMNG"/>
</dbReference>
<evidence type="ECO:0000256" key="3">
    <source>
        <dbReference type="SAM" id="MobiDB-lite"/>
    </source>
</evidence>
<feature type="compositionally biased region" description="Basic residues" evidence="3">
    <location>
        <begin position="661"/>
        <end position="670"/>
    </location>
</feature>
<feature type="compositionally biased region" description="Polar residues" evidence="3">
    <location>
        <begin position="634"/>
        <end position="658"/>
    </location>
</feature>
<evidence type="ECO:0000313" key="6">
    <source>
        <dbReference type="Proteomes" id="UP000822476"/>
    </source>
</evidence>
<dbReference type="OrthoDB" id="6136903at2759"/>
<dbReference type="InterPro" id="IPR011993">
    <property type="entry name" value="PH-like_dom_sf"/>
</dbReference>
<feature type="compositionally biased region" description="Polar residues" evidence="3">
    <location>
        <begin position="732"/>
        <end position="769"/>
    </location>
</feature>
<dbReference type="SMART" id="SM00175">
    <property type="entry name" value="RAB"/>
    <property type="match status" value="1"/>
</dbReference>
<dbReference type="Pfam" id="PF00071">
    <property type="entry name" value="Ras"/>
    <property type="match status" value="1"/>
</dbReference>
<evidence type="ECO:0000256" key="2">
    <source>
        <dbReference type="ARBA" id="ARBA00023043"/>
    </source>
</evidence>
<dbReference type="GO" id="GO:0003924">
    <property type="term" value="F:GTPase activity"/>
    <property type="evidence" value="ECO:0007669"/>
    <property type="project" value="InterPro"/>
</dbReference>